<proteinExistence type="predicted"/>
<comment type="subcellular location">
    <subcellularLocation>
        <location evidence="1">Membrane</location>
        <topology evidence="1">Multi-pass membrane protein</topology>
    </subcellularLocation>
</comment>
<dbReference type="Proteomes" id="UP000827092">
    <property type="component" value="Unassembled WGS sequence"/>
</dbReference>
<dbReference type="Gene3D" id="1.20.1250.20">
    <property type="entry name" value="MFS general substrate transporter like domains"/>
    <property type="match status" value="2"/>
</dbReference>
<dbReference type="InterPro" id="IPR020846">
    <property type="entry name" value="MFS_dom"/>
</dbReference>
<dbReference type="PANTHER" id="PTHR11360">
    <property type="entry name" value="MONOCARBOXYLATE TRANSPORTER"/>
    <property type="match status" value="1"/>
</dbReference>
<dbReference type="InterPro" id="IPR011701">
    <property type="entry name" value="MFS"/>
</dbReference>
<dbReference type="SUPFAM" id="SSF103473">
    <property type="entry name" value="MFS general substrate transporter"/>
    <property type="match status" value="1"/>
</dbReference>
<feature type="transmembrane region" description="Helical" evidence="2">
    <location>
        <begin position="540"/>
        <end position="559"/>
    </location>
</feature>
<keyword evidence="2" id="KW-1133">Transmembrane helix</keyword>
<feature type="transmembrane region" description="Helical" evidence="2">
    <location>
        <begin position="177"/>
        <end position="195"/>
    </location>
</feature>
<keyword evidence="2" id="KW-0812">Transmembrane</keyword>
<dbReference type="InterPro" id="IPR036259">
    <property type="entry name" value="MFS_trans_sf"/>
</dbReference>
<feature type="transmembrane region" description="Helical" evidence="2">
    <location>
        <begin position="597"/>
        <end position="620"/>
    </location>
</feature>
<keyword evidence="2" id="KW-0472">Membrane</keyword>
<keyword evidence="5" id="KW-1185">Reference proteome</keyword>
<protein>
    <recommendedName>
        <fullName evidence="3">Major facilitator superfamily (MFS) profile domain-containing protein</fullName>
    </recommendedName>
</protein>
<feature type="transmembrane region" description="Helical" evidence="2">
    <location>
        <begin position="662"/>
        <end position="681"/>
    </location>
</feature>
<dbReference type="AlphaFoldDB" id="A0AAV6UCU4"/>
<feature type="transmembrane region" description="Helical" evidence="2">
    <location>
        <begin position="57"/>
        <end position="77"/>
    </location>
</feature>
<evidence type="ECO:0000313" key="4">
    <source>
        <dbReference type="EMBL" id="KAG8182087.1"/>
    </source>
</evidence>
<dbReference type="GO" id="GO:0008028">
    <property type="term" value="F:monocarboxylic acid transmembrane transporter activity"/>
    <property type="evidence" value="ECO:0007669"/>
    <property type="project" value="TreeGrafter"/>
</dbReference>
<feature type="transmembrane region" description="Helical" evidence="2">
    <location>
        <begin position="89"/>
        <end position="122"/>
    </location>
</feature>
<feature type="transmembrane region" description="Helical" evidence="2">
    <location>
        <begin position="506"/>
        <end position="528"/>
    </location>
</feature>
<feature type="transmembrane region" description="Helical" evidence="2">
    <location>
        <begin position="571"/>
        <end position="591"/>
    </location>
</feature>
<dbReference type="PANTHER" id="PTHR11360:SF303">
    <property type="entry name" value="MAJOR FACILITATOR SUPERFAMILY (MFS) PROFILE DOMAIN-CONTAINING PROTEIN"/>
    <property type="match status" value="1"/>
</dbReference>
<feature type="non-terminal residue" evidence="4">
    <location>
        <position position="1"/>
    </location>
</feature>
<reference evidence="4 5" key="1">
    <citation type="journal article" date="2022" name="Nat. Ecol. Evol.">
        <title>A masculinizing supergene underlies an exaggerated male reproductive morph in a spider.</title>
        <authorList>
            <person name="Hendrickx F."/>
            <person name="De Corte Z."/>
            <person name="Sonet G."/>
            <person name="Van Belleghem S.M."/>
            <person name="Kostlbacher S."/>
            <person name="Vangestel C."/>
        </authorList>
    </citation>
    <scope>NUCLEOTIDE SEQUENCE [LARGE SCALE GENOMIC DNA]</scope>
    <source>
        <strain evidence="4">W744_W776</strain>
    </source>
</reference>
<gene>
    <name evidence="4" type="ORF">JTE90_020447</name>
</gene>
<dbReference type="Pfam" id="PF07690">
    <property type="entry name" value="MFS_1"/>
    <property type="match status" value="1"/>
</dbReference>
<feature type="transmembrane region" description="Helical" evidence="2">
    <location>
        <begin position="143"/>
        <end position="165"/>
    </location>
</feature>
<dbReference type="InterPro" id="IPR050327">
    <property type="entry name" value="Proton-linked_MCT"/>
</dbReference>
<evidence type="ECO:0000313" key="5">
    <source>
        <dbReference type="Proteomes" id="UP000827092"/>
    </source>
</evidence>
<feature type="transmembrane region" description="Helical" evidence="2">
    <location>
        <begin position="632"/>
        <end position="650"/>
    </location>
</feature>
<comment type="caution">
    <text evidence="4">The sequence shown here is derived from an EMBL/GenBank/DDBJ whole genome shotgun (WGS) entry which is preliminary data.</text>
</comment>
<feature type="transmembrane region" description="Helical" evidence="2">
    <location>
        <begin position="20"/>
        <end position="45"/>
    </location>
</feature>
<dbReference type="GO" id="GO:0016020">
    <property type="term" value="C:membrane"/>
    <property type="evidence" value="ECO:0007669"/>
    <property type="project" value="UniProtKB-SubCell"/>
</dbReference>
<evidence type="ECO:0000259" key="3">
    <source>
        <dbReference type="PROSITE" id="PS50850"/>
    </source>
</evidence>
<accession>A0AAV6UCU4</accession>
<evidence type="ECO:0000256" key="1">
    <source>
        <dbReference type="ARBA" id="ARBA00004141"/>
    </source>
</evidence>
<feature type="domain" description="Major facilitator superfamily (MFS) profile" evidence="3">
    <location>
        <begin position="505"/>
        <end position="707"/>
    </location>
</feature>
<evidence type="ECO:0000256" key="2">
    <source>
        <dbReference type="SAM" id="Phobius"/>
    </source>
</evidence>
<sequence length="707" mass="77661">ANKPYNFETMSDVRDKPYSWVVSVAAGLMYFIMYGLGRTTGLLFVETLNFFGSDRAAASFPFTLACALRYLSGPIAGALAGRLGLRTMILFGSVIACVGVGGCFFATSITAIAVLWGGLFGLGSGISSTQLPQVNNLYFTKHLTKANGISYAGAAIAGFVLPPILETFLHEYSITGTYLLLSGIALHAIPAAILLKEPPMEKLPMISFEVPIEIRENYKRTISDLSIIYNNTKRKARSLSQILTGGTTQNNTASNMEINLISEPNRNGSVKNKLRSFSNLGYESAHSTVRAKSCSLSLSDNIIQSKTTDGSVNAIIHCIPPFKQSKSDSLSYIKEGEPLVAADIATHDGKVSFTEHILSAKLESFSNAEVNDLIENAKRDAIEIKLQIKQPFTKILTEPLAEIKEHEPLETSNTRPVDCFELQTTASRHASICSKSSNSSDRRNSSRSFTNTQFKYRGDEVLIESQISPNNQLKYSNYYSEMVEDQEEQPPNMCLNDISIFWDIKFLIISLTGSINGFYCFVLPAILIDFCMDKGISTANATYIMMAFSISDMIGRVGFGWITDGKYMTRTNFCAVCFFVLSAGLALFGFMTGLIPMFLVLSVLGLGLGAHTPLPTGLIVEYIDTSKHIMANASFDVLSVPFLLSTPTMIGYFRDQLGSYDLFVYLLCIISFVCGLMMLLLPHIPKHEKKKGELDSNMDCDTIYPSV</sequence>
<organism evidence="4 5">
    <name type="scientific">Oedothorax gibbosus</name>
    <dbReference type="NCBI Taxonomy" id="931172"/>
    <lineage>
        <taxon>Eukaryota</taxon>
        <taxon>Metazoa</taxon>
        <taxon>Ecdysozoa</taxon>
        <taxon>Arthropoda</taxon>
        <taxon>Chelicerata</taxon>
        <taxon>Arachnida</taxon>
        <taxon>Araneae</taxon>
        <taxon>Araneomorphae</taxon>
        <taxon>Entelegynae</taxon>
        <taxon>Araneoidea</taxon>
        <taxon>Linyphiidae</taxon>
        <taxon>Erigoninae</taxon>
        <taxon>Oedothorax</taxon>
    </lineage>
</organism>
<dbReference type="EMBL" id="JAFNEN010000481">
    <property type="protein sequence ID" value="KAG8182087.1"/>
    <property type="molecule type" value="Genomic_DNA"/>
</dbReference>
<dbReference type="PROSITE" id="PS50850">
    <property type="entry name" value="MFS"/>
    <property type="match status" value="1"/>
</dbReference>
<name>A0AAV6UCU4_9ARAC</name>